<accession>A0A292PVZ5</accession>
<dbReference type="SUPFAM" id="SSF52047">
    <property type="entry name" value="RNI-like"/>
    <property type="match status" value="1"/>
</dbReference>
<organism evidence="1 2">
    <name type="scientific">Tuber aestivum</name>
    <name type="common">summer truffle</name>
    <dbReference type="NCBI Taxonomy" id="59557"/>
    <lineage>
        <taxon>Eukaryota</taxon>
        <taxon>Fungi</taxon>
        <taxon>Dikarya</taxon>
        <taxon>Ascomycota</taxon>
        <taxon>Pezizomycotina</taxon>
        <taxon>Pezizomycetes</taxon>
        <taxon>Pezizales</taxon>
        <taxon>Tuberaceae</taxon>
        <taxon>Tuber</taxon>
    </lineage>
</organism>
<dbReference type="Proteomes" id="UP001412239">
    <property type="component" value="Unassembled WGS sequence"/>
</dbReference>
<protein>
    <recommendedName>
        <fullName evidence="3">F-box domain-containing protein</fullName>
    </recommendedName>
</protein>
<proteinExistence type="predicted"/>
<reference evidence="1" key="1">
    <citation type="submission" date="2015-10" db="EMBL/GenBank/DDBJ databases">
        <authorList>
            <person name="Regsiter A."/>
            <person name="william w."/>
        </authorList>
    </citation>
    <scope>NUCLEOTIDE SEQUENCE</scope>
    <source>
        <strain evidence="1">Montdore</strain>
    </source>
</reference>
<evidence type="ECO:0000313" key="2">
    <source>
        <dbReference type="Proteomes" id="UP001412239"/>
    </source>
</evidence>
<sequence>MDSLPLEILTKILLNLPPNPSDRLVCRAFKDILTPGCFRRIRTVQFAKDAFDRLVNLSQSEVSRYVEDYEYLVHPLAYRLYTPVATATPPHKKMLTDGWVVGKANIHAVDNLICLEKTYPTRNQTLDAMAESLVQRHEEYLHQEDILGTFYDVLSLSKALPLFRSLRSVSISRFDSADDAPQEYEDTMERAWWAVIKALNKCDYPVERLHIDAVYDGMLHGVPLSKMAQVYEVLGELKELSVPAISLGSGAFLRPGHVALKVLLGSGRNLEVVRLGNSNQLRMDLVNEDLGFLWPCLRVLDLAANTEVEAGDFVAFLELHSSTLRELTLTKFGLVGRAEDGTQWAWGRIFERLHQSLTLTKLTLSHLQAPSSLPAVTIDDMREWERTVPRSQEEIAVDWY</sequence>
<dbReference type="AlphaFoldDB" id="A0A292PVZ5"/>
<evidence type="ECO:0008006" key="3">
    <source>
        <dbReference type="Google" id="ProtNLM"/>
    </source>
</evidence>
<dbReference type="EMBL" id="LN891025">
    <property type="protein sequence ID" value="CUS11304.1"/>
    <property type="molecule type" value="Genomic_DNA"/>
</dbReference>
<keyword evidence="2" id="KW-1185">Reference proteome</keyword>
<name>A0A292PVZ5_9PEZI</name>
<gene>
    <name evidence="1" type="ORF">GSTUAT00004581001</name>
</gene>
<evidence type="ECO:0000313" key="1">
    <source>
        <dbReference type="EMBL" id="CUS11304.1"/>
    </source>
</evidence>